<dbReference type="Pfam" id="PF01026">
    <property type="entry name" value="TatD_DNase"/>
    <property type="match status" value="1"/>
</dbReference>
<evidence type="ECO:0000313" key="1">
    <source>
        <dbReference type="EMBL" id="MBD8017302.1"/>
    </source>
</evidence>
<name>A0ABR8WK38_9FLAO</name>
<gene>
    <name evidence="1" type="ORF">H9628_02350</name>
</gene>
<reference evidence="1 2" key="1">
    <citation type="submission" date="2020-08" db="EMBL/GenBank/DDBJ databases">
        <title>A Genomic Blueprint of the Chicken Gut Microbiome.</title>
        <authorList>
            <person name="Gilroy R."/>
            <person name="Ravi A."/>
            <person name="Getino M."/>
            <person name="Pursley I."/>
            <person name="Horton D.L."/>
            <person name="Alikhan N.-F."/>
            <person name="Baker D."/>
            <person name="Gharbi K."/>
            <person name="Hall N."/>
            <person name="Watson M."/>
            <person name="Adriaenssens E.M."/>
            <person name="Foster-Nyarko E."/>
            <person name="Jarju S."/>
            <person name="Secka A."/>
            <person name="Antonio M."/>
            <person name="Oren A."/>
            <person name="Chaudhuri R."/>
            <person name="La Ragione R.M."/>
            <person name="Hildebrand F."/>
            <person name="Pallen M.J."/>
        </authorList>
    </citation>
    <scope>NUCLEOTIDE SEQUENCE [LARGE SCALE GENOMIC DNA]</scope>
    <source>
        <strain evidence="1 2">Sa1CVA4</strain>
    </source>
</reference>
<accession>A0ABR8WK38</accession>
<proteinExistence type="predicted"/>
<sequence length="211" mass="24504">MLYFDFHHHNSNTDFGIYNLKFNDELPKTYFSAGIHPDSISEDLEQKFDWLERMALLENCVAIGECGLDARYENADLQKHVFEKQIMLANEVQKPLIIHCVKSFPAIIEICRNAAVRVVIHGFNKRKTIGDELLEKQFMLSFGKSLMYNVNLQAFFKAMPPNRFFIETDSADIEIEKLYRKAAELRNITIEELNLQIPENLKSINLPFQNG</sequence>
<dbReference type="InterPro" id="IPR032466">
    <property type="entry name" value="Metal_Hydrolase"/>
</dbReference>
<organism evidence="1 2">
    <name type="scientific">Kaistella pullorum</name>
    <dbReference type="NCBI Taxonomy" id="2763074"/>
    <lineage>
        <taxon>Bacteria</taxon>
        <taxon>Pseudomonadati</taxon>
        <taxon>Bacteroidota</taxon>
        <taxon>Flavobacteriia</taxon>
        <taxon>Flavobacteriales</taxon>
        <taxon>Weeksellaceae</taxon>
        <taxon>Chryseobacterium group</taxon>
        <taxon>Kaistella</taxon>
    </lineage>
</organism>
<dbReference type="PANTHER" id="PTHR46124">
    <property type="entry name" value="D-AMINOACYL-TRNA DEACYLASE"/>
    <property type="match status" value="1"/>
</dbReference>
<dbReference type="EMBL" id="JACSPS010000001">
    <property type="protein sequence ID" value="MBD8017302.1"/>
    <property type="molecule type" value="Genomic_DNA"/>
</dbReference>
<keyword evidence="1" id="KW-0378">Hydrolase</keyword>
<keyword evidence="2" id="KW-1185">Reference proteome</keyword>
<dbReference type="PANTHER" id="PTHR46124:SF2">
    <property type="entry name" value="D-AMINOACYL-TRNA DEACYLASE"/>
    <property type="match status" value="1"/>
</dbReference>
<comment type="caution">
    <text evidence="1">The sequence shown here is derived from an EMBL/GenBank/DDBJ whole genome shotgun (WGS) entry which is preliminary data.</text>
</comment>
<protein>
    <submittedName>
        <fullName evidence="1">TatD family hydrolase</fullName>
    </submittedName>
</protein>
<evidence type="ECO:0000313" key="2">
    <source>
        <dbReference type="Proteomes" id="UP000626242"/>
    </source>
</evidence>
<dbReference type="Gene3D" id="3.20.20.140">
    <property type="entry name" value="Metal-dependent hydrolases"/>
    <property type="match status" value="1"/>
</dbReference>
<dbReference type="SUPFAM" id="SSF51556">
    <property type="entry name" value="Metallo-dependent hydrolases"/>
    <property type="match status" value="1"/>
</dbReference>
<dbReference type="Proteomes" id="UP000626242">
    <property type="component" value="Unassembled WGS sequence"/>
</dbReference>
<dbReference type="GO" id="GO:0016787">
    <property type="term" value="F:hydrolase activity"/>
    <property type="evidence" value="ECO:0007669"/>
    <property type="project" value="UniProtKB-KW"/>
</dbReference>
<dbReference type="PIRSF" id="PIRSF005902">
    <property type="entry name" value="DNase_TatD"/>
    <property type="match status" value="1"/>
</dbReference>
<dbReference type="RefSeq" id="WP_251832508.1">
    <property type="nucleotide sequence ID" value="NZ_JACSPS010000001.1"/>
</dbReference>
<dbReference type="InterPro" id="IPR001130">
    <property type="entry name" value="TatD-like"/>
</dbReference>